<feature type="domain" description="SnoaL-like" evidence="1">
    <location>
        <begin position="37"/>
        <end position="149"/>
    </location>
</feature>
<evidence type="ECO:0000313" key="2">
    <source>
        <dbReference type="EMBL" id="MFD0992472.1"/>
    </source>
</evidence>
<dbReference type="InterPro" id="IPR037401">
    <property type="entry name" value="SnoaL-like"/>
</dbReference>
<dbReference type="RefSeq" id="WP_386105800.1">
    <property type="nucleotide sequence ID" value="NZ_JBHTJR010000023.1"/>
</dbReference>
<reference evidence="3" key="1">
    <citation type="journal article" date="2019" name="Int. J. Syst. Evol. Microbiol.">
        <title>The Global Catalogue of Microorganisms (GCM) 10K type strain sequencing project: providing services to taxonomists for standard genome sequencing and annotation.</title>
        <authorList>
            <consortium name="The Broad Institute Genomics Platform"/>
            <consortium name="The Broad Institute Genome Sequencing Center for Infectious Disease"/>
            <person name="Wu L."/>
            <person name="Ma J."/>
        </authorList>
    </citation>
    <scope>NUCLEOTIDE SEQUENCE [LARGE SCALE GENOMIC DNA]</scope>
    <source>
        <strain evidence="3">CCUG 60527</strain>
    </source>
</reference>
<evidence type="ECO:0000313" key="3">
    <source>
        <dbReference type="Proteomes" id="UP001597062"/>
    </source>
</evidence>
<name>A0ABW3JPV6_9FLAO</name>
<dbReference type="PROSITE" id="PS51257">
    <property type="entry name" value="PROKAR_LIPOPROTEIN"/>
    <property type="match status" value="1"/>
</dbReference>
<sequence>MKNNYSLYLIFLLFITIGCTKKKETLTINQKEINNKVSSALDNWHKAATNANFDNYFNTMDSISVFVGTDAGEVWTKKQFKAFSKPYFDKGKAWDFTAINRNIYIDESGKIVWFDELLNTWMGICRGSGVLKKINNQWKIKHYVLSVTVPNDDINKVIKAKQRNDSLFISNKKPLVN</sequence>
<dbReference type="Pfam" id="PF13474">
    <property type="entry name" value="SnoaL_3"/>
    <property type="match status" value="1"/>
</dbReference>
<protein>
    <submittedName>
        <fullName evidence="2">Nuclear transport factor 2 family protein</fullName>
    </submittedName>
</protein>
<proteinExistence type="predicted"/>
<organism evidence="2 3">
    <name type="scientific">Tenacibaculum geojense</name>
    <dbReference type="NCBI Taxonomy" id="915352"/>
    <lineage>
        <taxon>Bacteria</taxon>
        <taxon>Pseudomonadati</taxon>
        <taxon>Bacteroidota</taxon>
        <taxon>Flavobacteriia</taxon>
        <taxon>Flavobacteriales</taxon>
        <taxon>Flavobacteriaceae</taxon>
        <taxon>Tenacibaculum</taxon>
    </lineage>
</organism>
<keyword evidence="3" id="KW-1185">Reference proteome</keyword>
<dbReference type="SUPFAM" id="SSF54427">
    <property type="entry name" value="NTF2-like"/>
    <property type="match status" value="1"/>
</dbReference>
<gene>
    <name evidence="2" type="ORF">ACFQ1U_04590</name>
</gene>
<dbReference type="InterPro" id="IPR032710">
    <property type="entry name" value="NTF2-like_dom_sf"/>
</dbReference>
<dbReference type="Gene3D" id="3.10.450.50">
    <property type="match status" value="1"/>
</dbReference>
<accession>A0ABW3JPV6</accession>
<comment type="caution">
    <text evidence="2">The sequence shown here is derived from an EMBL/GenBank/DDBJ whole genome shotgun (WGS) entry which is preliminary data.</text>
</comment>
<evidence type="ECO:0000259" key="1">
    <source>
        <dbReference type="Pfam" id="PF13474"/>
    </source>
</evidence>
<dbReference type="EMBL" id="JBHTJR010000023">
    <property type="protein sequence ID" value="MFD0992472.1"/>
    <property type="molecule type" value="Genomic_DNA"/>
</dbReference>
<dbReference type="Proteomes" id="UP001597062">
    <property type="component" value="Unassembled WGS sequence"/>
</dbReference>